<accession>A0A6M3IH43</accession>
<organism evidence="2">
    <name type="scientific">viral metagenome</name>
    <dbReference type="NCBI Taxonomy" id="1070528"/>
    <lineage>
        <taxon>unclassified sequences</taxon>
        <taxon>metagenomes</taxon>
        <taxon>organismal metagenomes</taxon>
    </lineage>
</organism>
<dbReference type="EMBL" id="MT141236">
    <property type="protein sequence ID" value="QJA56723.1"/>
    <property type="molecule type" value="Genomic_DNA"/>
</dbReference>
<protein>
    <submittedName>
        <fullName evidence="2">Uncharacterized protein</fullName>
    </submittedName>
</protein>
<dbReference type="AlphaFoldDB" id="A0A6M3IH43"/>
<name>A0A6M3IH43_9ZZZZ</name>
<gene>
    <name evidence="2" type="ORF">MM415B01803_0002</name>
</gene>
<evidence type="ECO:0000313" key="2">
    <source>
        <dbReference type="EMBL" id="QJA56723.1"/>
    </source>
</evidence>
<reference evidence="2" key="1">
    <citation type="submission" date="2020-03" db="EMBL/GenBank/DDBJ databases">
        <title>The deep terrestrial virosphere.</title>
        <authorList>
            <person name="Holmfeldt K."/>
            <person name="Nilsson E."/>
            <person name="Simone D."/>
            <person name="Lopez-Fernandez M."/>
            <person name="Wu X."/>
            <person name="de Brujin I."/>
            <person name="Lundin D."/>
            <person name="Andersson A."/>
            <person name="Bertilsson S."/>
            <person name="Dopson M."/>
        </authorList>
    </citation>
    <scope>NUCLEOTIDE SEQUENCE</scope>
    <source>
        <strain evidence="2">MM415B01803</strain>
    </source>
</reference>
<proteinExistence type="predicted"/>
<sequence>MHELHYNKMSSVDYFMEANGTKFFDTLEPNDDSVRGRYKAENSEQSTNHVFYGGDESDEASG</sequence>
<evidence type="ECO:0000256" key="1">
    <source>
        <dbReference type="SAM" id="MobiDB-lite"/>
    </source>
</evidence>
<feature type="region of interest" description="Disordered" evidence="1">
    <location>
        <begin position="38"/>
        <end position="62"/>
    </location>
</feature>